<dbReference type="Gene3D" id="3.20.20.80">
    <property type="entry name" value="Glycosidases"/>
    <property type="match status" value="1"/>
</dbReference>
<dbReference type="InterPro" id="IPR044846">
    <property type="entry name" value="GH10"/>
</dbReference>
<dbReference type="Proteomes" id="UP000195975">
    <property type="component" value="Unassembled WGS sequence"/>
</dbReference>
<organism evidence="7 8">
    <name type="scientific">Parabacteroides johnsonii</name>
    <dbReference type="NCBI Taxonomy" id="387661"/>
    <lineage>
        <taxon>Bacteria</taxon>
        <taxon>Pseudomonadati</taxon>
        <taxon>Bacteroidota</taxon>
        <taxon>Bacteroidia</taxon>
        <taxon>Bacteroidales</taxon>
        <taxon>Tannerellaceae</taxon>
        <taxon>Parabacteroides</taxon>
    </lineage>
</organism>
<evidence type="ECO:0000256" key="4">
    <source>
        <dbReference type="SAM" id="SignalP"/>
    </source>
</evidence>
<gene>
    <name evidence="7" type="ORF">B5F96_09440</name>
    <name evidence="6" type="ORF">PQG89_09405</name>
</gene>
<reference evidence="7" key="2">
    <citation type="journal article" date="2018" name="BMC Genomics">
        <title>Whole genome sequencing and function prediction of 133 gut anaerobes isolated from chicken caecum in pure cultures.</title>
        <authorList>
            <person name="Medvecky M."/>
            <person name="Cejkova D."/>
            <person name="Polansky O."/>
            <person name="Karasova D."/>
            <person name="Kubasova T."/>
            <person name="Cizek A."/>
            <person name="Rychlik I."/>
        </authorList>
    </citation>
    <scope>NUCLEOTIDE SEQUENCE</scope>
    <source>
        <strain evidence="7">An42</strain>
    </source>
</reference>
<dbReference type="Proteomes" id="UP001213646">
    <property type="component" value="Unassembled WGS sequence"/>
</dbReference>
<reference evidence="8" key="1">
    <citation type="submission" date="2017-04" db="EMBL/GenBank/DDBJ databases">
        <title>Function of individual gut microbiota members based on whole genome sequencing of pure cultures obtained from chicken caecum.</title>
        <authorList>
            <person name="Medvecky M."/>
            <person name="Cejkova D."/>
            <person name="Polansky O."/>
            <person name="Karasova D."/>
            <person name="Kubasova T."/>
            <person name="Cizek A."/>
            <person name="Rychlik I."/>
        </authorList>
    </citation>
    <scope>NUCLEOTIDE SEQUENCE [LARGE SCALE GENOMIC DNA]</scope>
    <source>
        <strain evidence="8">An42</strain>
    </source>
</reference>
<dbReference type="PANTHER" id="PTHR31490:SF1">
    <property type="entry name" value="ENDO-1,4-BETA-XYLANASE 1"/>
    <property type="match status" value="1"/>
</dbReference>
<keyword evidence="1" id="KW-0378">Hydrolase</keyword>
<evidence type="ECO:0000313" key="7">
    <source>
        <dbReference type="EMBL" id="OUO05251.1"/>
    </source>
</evidence>
<dbReference type="Pfam" id="PF00331">
    <property type="entry name" value="Glyco_hydro_10"/>
    <property type="match status" value="1"/>
</dbReference>
<proteinExistence type="predicted"/>
<sequence length="516" mass="59807">MKKITLIISLVFCCFNLFAQNSFPKSAKEDKEKIMSEAYWNIWNPKVQAKIDKDIEQNRKANAIVCLQDVAAGSEVKIEQISHDFVFGAHIFNYNQLGTPACNQKYKDVFGTLFNRATVAFYWKTLEMQPNRPRFREEYWDTEEYWNRQTDPKLQPHWRRPSPDQIIDFCLSKGVPVHGHPLIWGNRKWHNPNWIIGQMMTPEEKKEMDKLIVEYGNLDNYLDSEKYTDEYKNMTVAQLETKFPNLTKKLKELFEKRIVEIAKYYGDRVSSWDVVNESAQDFAKGVMVPGSGLCKSNYGVMPGDYTFEAFKTANQVFSDNVLLNINDYWTGPEYPEQVKDLMERGAKINIAGSQMHLFNPQQCLDIAAGKEIQTPNQIWTIMNRISETGLPIHLSEITITSPGNDDRGQKIQAVIAQNLYRLWFSVKNMMGITWWNVVDDCGAPGEPSVSGLFTRNMDPKQSFYALDNLINHEWKTNTIVKVGKNGDIKFRGFRGRYHITYMDKSGKEQVVEYHLK</sequence>
<dbReference type="InterPro" id="IPR001000">
    <property type="entry name" value="GH10_dom"/>
</dbReference>
<evidence type="ECO:0000313" key="6">
    <source>
        <dbReference type="EMBL" id="MDC7149641.1"/>
    </source>
</evidence>
<feature type="signal peptide" evidence="4">
    <location>
        <begin position="1"/>
        <end position="19"/>
    </location>
</feature>
<dbReference type="PANTHER" id="PTHR31490">
    <property type="entry name" value="GLYCOSYL HYDROLASE"/>
    <property type="match status" value="1"/>
</dbReference>
<evidence type="ECO:0000256" key="3">
    <source>
        <dbReference type="ARBA" id="ARBA00023326"/>
    </source>
</evidence>
<dbReference type="RefSeq" id="WP_008152780.1">
    <property type="nucleotide sequence ID" value="NZ_CAKWDQ010000094.1"/>
</dbReference>
<dbReference type="EMBL" id="JAQPYX010000079">
    <property type="protein sequence ID" value="MDC7149641.1"/>
    <property type="molecule type" value="Genomic_DNA"/>
</dbReference>
<comment type="caution">
    <text evidence="7">The sequence shown here is derived from an EMBL/GenBank/DDBJ whole genome shotgun (WGS) entry which is preliminary data.</text>
</comment>
<evidence type="ECO:0000313" key="8">
    <source>
        <dbReference type="Proteomes" id="UP000195975"/>
    </source>
</evidence>
<evidence type="ECO:0000256" key="2">
    <source>
        <dbReference type="ARBA" id="ARBA00023277"/>
    </source>
</evidence>
<dbReference type="AlphaFoldDB" id="A0A9Q5SS67"/>
<dbReference type="InterPro" id="IPR017853">
    <property type="entry name" value="GH"/>
</dbReference>
<keyword evidence="3" id="KW-0624">Polysaccharide degradation</keyword>
<protein>
    <submittedName>
        <fullName evidence="6 7">1,4-beta-xylanase</fullName>
    </submittedName>
</protein>
<accession>A0A9Q5SS67</accession>
<evidence type="ECO:0000259" key="5">
    <source>
        <dbReference type="PROSITE" id="PS51760"/>
    </source>
</evidence>
<dbReference type="SMART" id="SM00633">
    <property type="entry name" value="Glyco_10"/>
    <property type="match status" value="1"/>
</dbReference>
<name>A0A9Q5SS67_9BACT</name>
<dbReference type="GO" id="GO:0000272">
    <property type="term" value="P:polysaccharide catabolic process"/>
    <property type="evidence" value="ECO:0007669"/>
    <property type="project" value="UniProtKB-KW"/>
</dbReference>
<keyword evidence="4" id="KW-0732">Signal</keyword>
<keyword evidence="2" id="KW-0119">Carbohydrate metabolism</keyword>
<dbReference type="PROSITE" id="PS51760">
    <property type="entry name" value="GH10_2"/>
    <property type="match status" value="1"/>
</dbReference>
<dbReference type="GeneID" id="93410213"/>
<reference evidence="6" key="3">
    <citation type="submission" date="2023-01" db="EMBL/GenBank/DDBJ databases">
        <title>Exploring GABA producing Bacteroides strains toward improving mental health.</title>
        <authorList>
            <person name="Yousuf B."/>
            <person name="Bouhlel N.E."/>
            <person name="Mottawea W."/>
            <person name="Hammami R."/>
        </authorList>
    </citation>
    <scope>NUCLEOTIDE SEQUENCE</scope>
    <source>
        <strain evidence="6">UO.H1047</strain>
    </source>
</reference>
<dbReference type="SUPFAM" id="SSF51445">
    <property type="entry name" value="(Trans)glycosidases"/>
    <property type="match status" value="1"/>
</dbReference>
<dbReference type="GO" id="GO:0004553">
    <property type="term" value="F:hydrolase activity, hydrolyzing O-glycosyl compounds"/>
    <property type="evidence" value="ECO:0007669"/>
    <property type="project" value="InterPro"/>
</dbReference>
<evidence type="ECO:0000256" key="1">
    <source>
        <dbReference type="ARBA" id="ARBA00022801"/>
    </source>
</evidence>
<dbReference type="EMBL" id="NFIJ01000008">
    <property type="protein sequence ID" value="OUO05251.1"/>
    <property type="molecule type" value="Genomic_DNA"/>
</dbReference>
<feature type="domain" description="GH10" evidence="5">
    <location>
        <begin position="129"/>
        <end position="469"/>
    </location>
</feature>
<feature type="chain" id="PRO_5042783115" evidence="4">
    <location>
        <begin position="20"/>
        <end position="516"/>
    </location>
</feature>